<evidence type="ECO:0000313" key="6">
    <source>
        <dbReference type="RefSeq" id="XP_008464811.1"/>
    </source>
</evidence>
<keyword evidence="4" id="KW-1185">Reference proteome</keyword>
<dbReference type="RefSeq" id="XP_008464811.1">
    <property type="nucleotide sequence ID" value="XM_008466589.2"/>
</dbReference>
<dbReference type="FunFam" id="2.60.40.790:FF:000049">
    <property type="entry name" value="Increased DNA methylation 3"/>
    <property type="match status" value="1"/>
</dbReference>
<dbReference type="AlphaFoldDB" id="A0A1S3CMB7"/>
<dbReference type="InterPro" id="IPR039321">
    <property type="entry name" value="IDM2/3-like"/>
</dbReference>
<evidence type="ECO:0000313" key="5">
    <source>
        <dbReference type="RefSeq" id="XP_008464810.1"/>
    </source>
</evidence>
<reference evidence="5 6" key="2">
    <citation type="submission" date="2025-04" db="UniProtKB">
        <authorList>
            <consortium name="RefSeq"/>
        </authorList>
    </citation>
    <scope>IDENTIFICATION</scope>
    <source>
        <tissue evidence="8 9">Stem</tissue>
    </source>
</reference>
<comment type="similarity">
    <text evidence="1">Belongs to the small heat shock protein (HSP20) family.</text>
</comment>
<dbReference type="InterPro" id="IPR002068">
    <property type="entry name" value="A-crystallin/Hsp20_dom"/>
</dbReference>
<dbReference type="PANTHER" id="PTHR34661:SF2">
    <property type="entry name" value="SHSP DOMAIN-CONTAINING PROTEIN"/>
    <property type="match status" value="1"/>
</dbReference>
<gene>
    <name evidence="5 6 7 8 9" type="primary">LOC103502607</name>
    <name evidence="3" type="synonym">103502607</name>
</gene>
<evidence type="ECO:0000313" key="7">
    <source>
        <dbReference type="RefSeq" id="XP_016903272.1"/>
    </source>
</evidence>
<dbReference type="CDD" id="cd06464">
    <property type="entry name" value="ACD_sHsps-like"/>
    <property type="match status" value="1"/>
</dbReference>
<feature type="domain" description="SHSP" evidence="2">
    <location>
        <begin position="20"/>
        <end position="150"/>
    </location>
</feature>
<dbReference type="KEGG" id="cmo:103502607"/>
<evidence type="ECO:0000313" key="3">
    <source>
        <dbReference type="EnsemblPlants" id="MELO3C026520.2.1"/>
    </source>
</evidence>
<dbReference type="GO" id="GO:0005634">
    <property type="term" value="C:nucleus"/>
    <property type="evidence" value="ECO:0007669"/>
    <property type="project" value="TreeGrafter"/>
</dbReference>
<evidence type="ECO:0000313" key="8">
    <source>
        <dbReference type="RefSeq" id="XP_050938002.1"/>
    </source>
</evidence>
<dbReference type="RefSeq" id="XP_016903272.1">
    <property type="nucleotide sequence ID" value="XM_017047783.1"/>
</dbReference>
<dbReference type="Proteomes" id="UP001652600">
    <property type="component" value="Chromosome 3"/>
</dbReference>
<organism evidence="4 5">
    <name type="scientific">Cucumis melo</name>
    <name type="common">Muskmelon</name>
    <dbReference type="NCBI Taxonomy" id="3656"/>
    <lineage>
        <taxon>Eukaryota</taxon>
        <taxon>Viridiplantae</taxon>
        <taxon>Streptophyta</taxon>
        <taxon>Embryophyta</taxon>
        <taxon>Tracheophyta</taxon>
        <taxon>Spermatophyta</taxon>
        <taxon>Magnoliopsida</taxon>
        <taxon>eudicotyledons</taxon>
        <taxon>Gunneridae</taxon>
        <taxon>Pentapetalae</taxon>
        <taxon>rosids</taxon>
        <taxon>fabids</taxon>
        <taxon>Cucurbitales</taxon>
        <taxon>Cucurbitaceae</taxon>
        <taxon>Benincaseae</taxon>
        <taxon>Cucumis</taxon>
    </lineage>
</organism>
<proteinExistence type="inferred from homology"/>
<name>A0A1S3CMB7_CUCME</name>
<accession>A0A1S3CMB7</accession>
<dbReference type="InterPro" id="IPR008978">
    <property type="entry name" value="HSP20-like_chaperone"/>
</dbReference>
<dbReference type="GeneID" id="103502607"/>
<dbReference type="PROSITE" id="PS01031">
    <property type="entry name" value="SHSP"/>
    <property type="match status" value="1"/>
</dbReference>
<evidence type="ECO:0000259" key="2">
    <source>
        <dbReference type="PROSITE" id="PS01031"/>
    </source>
</evidence>
<dbReference type="SUPFAM" id="SSF49764">
    <property type="entry name" value="HSP20-like chaperones"/>
    <property type="match status" value="1"/>
</dbReference>
<dbReference type="SMR" id="A0A1S3CMB7"/>
<dbReference type="Gene3D" id="2.60.40.790">
    <property type="match status" value="1"/>
</dbReference>
<dbReference type="RefSeq" id="XP_050938003.1">
    <property type="nucleotide sequence ID" value="XM_051082046.1"/>
</dbReference>
<dbReference type="EnsemblPlants" id="MELO3C026520.2.1">
    <property type="protein sequence ID" value="MELO3C026520.2.1"/>
    <property type="gene ID" value="MELO3C026520.2"/>
</dbReference>
<sequence>MEGNGDQTMLKPSVILTGTAKEGSSGPPIGLVDIGVSEGAYLFRVALPGVRKDRNESSGKVKFEIKSDGKVQIEGVMSGPGFLKESSAMYQMKVQQLCPPGPFTVSFKLPGPVDPRLSSPSFRPDGILEVVVMKSRAQPTVADSQPPLVV</sequence>
<dbReference type="eggNOG" id="ENOG502S2TI">
    <property type="taxonomic scope" value="Eukaryota"/>
</dbReference>
<dbReference type="RefSeq" id="XP_008464810.1">
    <property type="nucleotide sequence ID" value="XM_008466588.2"/>
</dbReference>
<dbReference type="PANTHER" id="PTHR34661">
    <property type="entry name" value="INCREASED DNA METHYLATION 3"/>
    <property type="match status" value="1"/>
</dbReference>
<evidence type="ECO:0000313" key="4">
    <source>
        <dbReference type="Proteomes" id="UP001652600"/>
    </source>
</evidence>
<dbReference type="OrthoDB" id="1211981at2759"/>
<reference evidence="3" key="1">
    <citation type="submission" date="2023-03" db="UniProtKB">
        <authorList>
            <consortium name="EnsemblPlants"/>
        </authorList>
    </citation>
    <scope>IDENTIFICATION</scope>
</reference>
<dbReference type="RefSeq" id="XP_050938002.1">
    <property type="nucleotide sequence ID" value="XM_051082045.1"/>
</dbReference>
<evidence type="ECO:0000256" key="1">
    <source>
        <dbReference type="PROSITE-ProRule" id="PRU00285"/>
    </source>
</evidence>
<evidence type="ECO:0000313" key="9">
    <source>
        <dbReference type="RefSeq" id="XP_050938003.1"/>
    </source>
</evidence>
<protein>
    <submittedName>
        <fullName evidence="5 6">Increased DNA methylation 3 isoform X1</fullName>
    </submittedName>
</protein>
<dbReference type="Gramene" id="MELO3C026520.2.1">
    <property type="protein sequence ID" value="MELO3C026520.2.1"/>
    <property type="gene ID" value="MELO3C026520.2"/>
</dbReference>